<sequence>MYLCSFLAKFLVFFTLYVIFAYEMQNNLNRKNTDFGHPKFDNQENSCNFAA</sequence>
<dbReference type="AlphaFoldDB" id="W5QSR1"/>
<proteinExistence type="predicted"/>
<reference evidence="1" key="1">
    <citation type="journal article" date="2014" name="J. Ind. Microbiol. Biotechnol.">
        <title>Analysis of the bovine rumen microbiome reveals a diversity of Sus-like polysaccharide utilization loci from the bacterial phylum Bacteroidetes.</title>
        <authorList>
            <person name="Rosewarne C.P."/>
            <person name="Pope P.B."/>
            <person name="Cheung J.L."/>
            <person name="Morrison M."/>
        </authorList>
    </citation>
    <scope>NUCLEOTIDE SEQUENCE</scope>
    <source>
        <strain evidence="1">Sc00066</strain>
    </source>
</reference>
<accession>W5QSR1</accession>
<name>W5QSR1_9BACT</name>
<organism evidence="1">
    <name type="scientific">Prevotella sp. Sc00066</name>
    <dbReference type="NCBI Taxonomy" id="1231731"/>
    <lineage>
        <taxon>Bacteria</taxon>
        <taxon>Pseudomonadati</taxon>
        <taxon>Bacteroidota</taxon>
        <taxon>Bacteroidia</taxon>
        <taxon>Bacteroidales</taxon>
        <taxon>Prevotellaceae</taxon>
        <taxon>Prevotella</taxon>
    </lineage>
</organism>
<evidence type="ECO:0000313" key="1">
    <source>
        <dbReference type="EMBL" id="AGH14121.1"/>
    </source>
</evidence>
<protein>
    <submittedName>
        <fullName evidence="1">Uncharacterized protein</fullName>
    </submittedName>
</protein>
<dbReference type="EMBL" id="JX424628">
    <property type="protein sequence ID" value="AGH14121.1"/>
    <property type="molecule type" value="Genomic_DNA"/>
</dbReference>